<organism evidence="9 10">
    <name type="scientific">Kitasatospora indigofera</name>
    <dbReference type="NCBI Taxonomy" id="67307"/>
    <lineage>
        <taxon>Bacteria</taxon>
        <taxon>Bacillati</taxon>
        <taxon>Actinomycetota</taxon>
        <taxon>Actinomycetes</taxon>
        <taxon>Kitasatosporales</taxon>
        <taxon>Streptomycetaceae</taxon>
        <taxon>Kitasatospora</taxon>
    </lineage>
</organism>
<feature type="chain" id="PRO_5038875872" description="Gram-positive cocci surface proteins LPxTG domain-containing protein" evidence="7">
    <location>
        <begin position="39"/>
        <end position="414"/>
    </location>
</feature>
<feature type="domain" description="Gram-positive cocci surface proteins LPxTG" evidence="8">
    <location>
        <begin position="379"/>
        <end position="414"/>
    </location>
</feature>
<protein>
    <recommendedName>
        <fullName evidence="8">Gram-positive cocci surface proteins LPxTG domain-containing protein</fullName>
    </recommendedName>
</protein>
<keyword evidence="2" id="KW-0964">Secreted</keyword>
<keyword evidence="4" id="KW-0572">Peptidoglycan-anchor</keyword>
<evidence type="ECO:0000313" key="9">
    <source>
        <dbReference type="EMBL" id="GHH79976.1"/>
    </source>
</evidence>
<reference evidence="9" key="1">
    <citation type="journal article" date="2014" name="Int. J. Syst. Evol. Microbiol.">
        <title>Complete genome sequence of Corynebacterium casei LMG S-19264T (=DSM 44701T), isolated from a smear-ripened cheese.</title>
        <authorList>
            <consortium name="US DOE Joint Genome Institute (JGI-PGF)"/>
            <person name="Walter F."/>
            <person name="Albersmeier A."/>
            <person name="Kalinowski J."/>
            <person name="Ruckert C."/>
        </authorList>
    </citation>
    <scope>NUCLEOTIDE SEQUENCE</scope>
    <source>
        <strain evidence="9">JCM 4646</strain>
    </source>
</reference>
<accession>A0A919L232</accession>
<evidence type="ECO:0000256" key="7">
    <source>
        <dbReference type="SAM" id="SignalP"/>
    </source>
</evidence>
<proteinExistence type="predicted"/>
<keyword evidence="1" id="KW-0134">Cell wall</keyword>
<evidence type="ECO:0000256" key="5">
    <source>
        <dbReference type="SAM" id="MobiDB-lite"/>
    </source>
</evidence>
<sequence length="414" mass="41834">MSVTTRTHRPRRTLTRAATLGVVLAGGTLLLPAPAAVAEVAPQAKLTVQAPASVGFAGQPVEFTETISNPTAETAGYHLHLDTTSGPGTPSDAIVIDYKDPADGAWKSVPLEFTTDGTAHYGGMLPSDITVPAGGSTTLKLRIGAPMGRPHHGAGNGGLDSIDLRSAVSAADGSHVTLDQSTRTIGVESISTSLARVPATAVAGGAPIEFDAVLANPTPSDYVNVGNVLFVDPHATVQVRRTDGSWSKLAQVLPSEPGGRPGVYLEGRDSSIRTRTTTTTRVRVSFDATTPAGDIELSPCVFVNEVEDRPFLGTTMCVRGATVKVTAAAATQSPVPAPSATAPTTAAPSAAAPTAPSSAAPATATRPPSEAPAASDGQLAETGAGRAPALLAAGASLLTAGGGALWLARRRRSA</sequence>
<name>A0A919L232_9ACTN</name>
<evidence type="ECO:0000256" key="6">
    <source>
        <dbReference type="SAM" id="Phobius"/>
    </source>
</evidence>
<dbReference type="PROSITE" id="PS51318">
    <property type="entry name" value="TAT"/>
    <property type="match status" value="1"/>
</dbReference>
<keyword evidence="6" id="KW-0812">Transmembrane</keyword>
<keyword evidence="3 7" id="KW-0732">Signal</keyword>
<evidence type="ECO:0000256" key="2">
    <source>
        <dbReference type="ARBA" id="ARBA00022525"/>
    </source>
</evidence>
<evidence type="ECO:0000259" key="8">
    <source>
        <dbReference type="PROSITE" id="PS50847"/>
    </source>
</evidence>
<dbReference type="NCBIfam" id="TIGR01167">
    <property type="entry name" value="LPXTG_anchor"/>
    <property type="match status" value="1"/>
</dbReference>
<dbReference type="AlphaFoldDB" id="A0A919L232"/>
<feature type="signal peptide" evidence="7">
    <location>
        <begin position="1"/>
        <end position="38"/>
    </location>
</feature>
<feature type="compositionally biased region" description="Low complexity" evidence="5">
    <location>
        <begin position="329"/>
        <end position="375"/>
    </location>
</feature>
<dbReference type="InterPro" id="IPR006311">
    <property type="entry name" value="TAT_signal"/>
</dbReference>
<keyword evidence="6" id="KW-0472">Membrane</keyword>
<feature type="transmembrane region" description="Helical" evidence="6">
    <location>
        <begin position="389"/>
        <end position="408"/>
    </location>
</feature>
<keyword evidence="10" id="KW-1185">Reference proteome</keyword>
<feature type="region of interest" description="Disordered" evidence="5">
    <location>
        <begin position="329"/>
        <end position="382"/>
    </location>
</feature>
<evidence type="ECO:0000256" key="4">
    <source>
        <dbReference type="ARBA" id="ARBA00023088"/>
    </source>
</evidence>
<dbReference type="GeneID" id="95356262"/>
<evidence type="ECO:0000256" key="3">
    <source>
        <dbReference type="ARBA" id="ARBA00022729"/>
    </source>
</evidence>
<dbReference type="InterPro" id="IPR019931">
    <property type="entry name" value="LPXTG_anchor"/>
</dbReference>
<dbReference type="RefSeq" id="WP_190213983.1">
    <property type="nucleotide sequence ID" value="NZ_BNBO01000044.1"/>
</dbReference>
<dbReference type="EMBL" id="BNBO01000044">
    <property type="protein sequence ID" value="GHH79976.1"/>
    <property type="molecule type" value="Genomic_DNA"/>
</dbReference>
<comment type="caution">
    <text evidence="9">The sequence shown here is derived from an EMBL/GenBank/DDBJ whole genome shotgun (WGS) entry which is preliminary data.</text>
</comment>
<evidence type="ECO:0000313" key="10">
    <source>
        <dbReference type="Proteomes" id="UP000617734"/>
    </source>
</evidence>
<gene>
    <name evidence="9" type="ORF">GCM10018781_59210</name>
</gene>
<dbReference type="PROSITE" id="PS50847">
    <property type="entry name" value="GRAM_POS_ANCHORING"/>
    <property type="match status" value="1"/>
</dbReference>
<keyword evidence="6" id="KW-1133">Transmembrane helix</keyword>
<evidence type="ECO:0000256" key="1">
    <source>
        <dbReference type="ARBA" id="ARBA00022512"/>
    </source>
</evidence>
<reference evidence="9" key="2">
    <citation type="submission" date="2020-09" db="EMBL/GenBank/DDBJ databases">
        <authorList>
            <person name="Sun Q."/>
            <person name="Ohkuma M."/>
        </authorList>
    </citation>
    <scope>NUCLEOTIDE SEQUENCE</scope>
    <source>
        <strain evidence="9">JCM 4646</strain>
    </source>
</reference>
<dbReference type="Proteomes" id="UP000617734">
    <property type="component" value="Unassembled WGS sequence"/>
</dbReference>